<sequence length="175" mass="18060">YFDGATADASDGRPATVTADWFVSTDTDGVEPTIADDGSVDTHGLFELTSVAPSDTGARLGPIDDPTVIEVLPEVTPPLANTVAPSISGTARVGKTLRAHPGTWTVDATYTYRWLRDGEPVGRTGKRATYQVTQSDAGHTLSVEGHGARAGEDAVTATSAGWTVPASGHGTGVRP</sequence>
<protein>
    <submittedName>
        <fullName evidence="1">CAZy families PL9 protein</fullName>
    </submittedName>
</protein>
<feature type="non-terminal residue" evidence="1">
    <location>
        <position position="1"/>
    </location>
</feature>
<dbReference type="AlphaFoldDB" id="A0A060C1S0"/>
<feature type="non-terminal residue" evidence="1">
    <location>
        <position position="175"/>
    </location>
</feature>
<dbReference type="EMBL" id="KF123322">
    <property type="protein sequence ID" value="AIA90623.1"/>
    <property type="molecule type" value="Genomic_DNA"/>
</dbReference>
<proteinExistence type="predicted"/>
<dbReference type="Gene3D" id="2.60.40.2700">
    <property type="match status" value="1"/>
</dbReference>
<name>A0A060C1S0_9MICO</name>
<accession>A0A060C1S0</accession>
<reference evidence="1" key="1">
    <citation type="journal article" date="2013" name="Environ. Microbiol.">
        <title>Seasonally variable intestinal metagenomes of the red palm weevil (Rhynchophorus ferrugineus).</title>
        <authorList>
            <person name="Jia S."/>
            <person name="Zhang X."/>
            <person name="Zhang G."/>
            <person name="Yin A."/>
            <person name="Zhang S."/>
            <person name="Li F."/>
            <person name="Wang L."/>
            <person name="Zhao D."/>
            <person name="Yun Q."/>
            <person name="Tala"/>
            <person name="Wang J."/>
            <person name="Sun G."/>
            <person name="Baabdullah M."/>
            <person name="Yu X."/>
            <person name="Hu S."/>
            <person name="Al-Mssallem I.S."/>
            <person name="Yu J."/>
        </authorList>
    </citation>
    <scope>NUCLEOTIDE SEQUENCE</scope>
</reference>
<evidence type="ECO:0000313" key="1">
    <source>
        <dbReference type="EMBL" id="AIA90623.1"/>
    </source>
</evidence>
<organism evidence="1">
    <name type="scientific">uncultured Sanguibacter sp</name>
    <dbReference type="NCBI Taxonomy" id="435288"/>
    <lineage>
        <taxon>Bacteria</taxon>
        <taxon>Bacillati</taxon>
        <taxon>Actinomycetota</taxon>
        <taxon>Actinomycetes</taxon>
        <taxon>Micrococcales</taxon>
        <taxon>Sanguibacteraceae</taxon>
        <taxon>Sanguibacter</taxon>
        <taxon>environmental samples</taxon>
    </lineage>
</organism>